<sequence>MFGQGKGNQQKDLYHEPGCKNRLIIAKKKRGVGDGWCLWEQLDVLCSLKSGISEEVLKAYDGNNSQKPSLMAIVSQIYDVSQRWYILQFLFFIEDTAGKVGSQIVREHLTLGFNVRAAVQSTHSRIFGESWIFVFC</sequence>
<gene>
    <name evidence="1" type="ORF">HanXRQr2_Chr10g0431791</name>
</gene>
<reference evidence="1" key="2">
    <citation type="submission" date="2020-06" db="EMBL/GenBank/DDBJ databases">
        <title>Helianthus annuus Genome sequencing and assembly Release 2.</title>
        <authorList>
            <person name="Gouzy J."/>
            <person name="Langlade N."/>
            <person name="Munos S."/>
        </authorList>
    </citation>
    <scope>NUCLEOTIDE SEQUENCE</scope>
    <source>
        <tissue evidence="1">Leaves</tissue>
    </source>
</reference>
<dbReference type="AlphaFoldDB" id="A0A9K3N3E9"/>
<proteinExistence type="predicted"/>
<evidence type="ECO:0000313" key="2">
    <source>
        <dbReference type="Proteomes" id="UP000215914"/>
    </source>
</evidence>
<evidence type="ECO:0000313" key="1">
    <source>
        <dbReference type="EMBL" id="KAF5785704.1"/>
    </source>
</evidence>
<reference evidence="1" key="1">
    <citation type="journal article" date="2017" name="Nature">
        <title>The sunflower genome provides insights into oil metabolism, flowering and Asterid evolution.</title>
        <authorList>
            <person name="Badouin H."/>
            <person name="Gouzy J."/>
            <person name="Grassa C.J."/>
            <person name="Murat F."/>
            <person name="Staton S.E."/>
            <person name="Cottret L."/>
            <person name="Lelandais-Briere C."/>
            <person name="Owens G.L."/>
            <person name="Carrere S."/>
            <person name="Mayjonade B."/>
            <person name="Legrand L."/>
            <person name="Gill N."/>
            <person name="Kane N.C."/>
            <person name="Bowers J.E."/>
            <person name="Hubner S."/>
            <person name="Bellec A."/>
            <person name="Berard A."/>
            <person name="Berges H."/>
            <person name="Blanchet N."/>
            <person name="Boniface M.C."/>
            <person name="Brunel D."/>
            <person name="Catrice O."/>
            <person name="Chaidir N."/>
            <person name="Claudel C."/>
            <person name="Donnadieu C."/>
            <person name="Faraut T."/>
            <person name="Fievet G."/>
            <person name="Helmstetter N."/>
            <person name="King M."/>
            <person name="Knapp S.J."/>
            <person name="Lai Z."/>
            <person name="Le Paslier M.C."/>
            <person name="Lippi Y."/>
            <person name="Lorenzon L."/>
            <person name="Mandel J.R."/>
            <person name="Marage G."/>
            <person name="Marchand G."/>
            <person name="Marquand E."/>
            <person name="Bret-Mestries E."/>
            <person name="Morien E."/>
            <person name="Nambeesan S."/>
            <person name="Nguyen T."/>
            <person name="Pegot-Espagnet P."/>
            <person name="Pouilly N."/>
            <person name="Raftis F."/>
            <person name="Sallet E."/>
            <person name="Schiex T."/>
            <person name="Thomas J."/>
            <person name="Vandecasteele C."/>
            <person name="Vares D."/>
            <person name="Vear F."/>
            <person name="Vautrin S."/>
            <person name="Crespi M."/>
            <person name="Mangin B."/>
            <person name="Burke J.M."/>
            <person name="Salse J."/>
            <person name="Munos S."/>
            <person name="Vincourt P."/>
            <person name="Rieseberg L.H."/>
            <person name="Langlade N.B."/>
        </authorList>
    </citation>
    <scope>NUCLEOTIDE SEQUENCE</scope>
    <source>
        <tissue evidence="1">Leaves</tissue>
    </source>
</reference>
<dbReference type="Gramene" id="mRNA:HanXRQr2_Chr10g0431791">
    <property type="protein sequence ID" value="mRNA:HanXRQr2_Chr10g0431791"/>
    <property type="gene ID" value="HanXRQr2_Chr10g0431791"/>
</dbReference>
<protein>
    <submittedName>
        <fullName evidence="1">Uncharacterized protein</fullName>
    </submittedName>
</protein>
<dbReference type="Proteomes" id="UP000215914">
    <property type="component" value="Unassembled WGS sequence"/>
</dbReference>
<accession>A0A9K3N3E9</accession>
<keyword evidence="2" id="KW-1185">Reference proteome</keyword>
<comment type="caution">
    <text evidence="1">The sequence shown here is derived from an EMBL/GenBank/DDBJ whole genome shotgun (WGS) entry which is preliminary data.</text>
</comment>
<organism evidence="1 2">
    <name type="scientific">Helianthus annuus</name>
    <name type="common">Common sunflower</name>
    <dbReference type="NCBI Taxonomy" id="4232"/>
    <lineage>
        <taxon>Eukaryota</taxon>
        <taxon>Viridiplantae</taxon>
        <taxon>Streptophyta</taxon>
        <taxon>Embryophyta</taxon>
        <taxon>Tracheophyta</taxon>
        <taxon>Spermatophyta</taxon>
        <taxon>Magnoliopsida</taxon>
        <taxon>eudicotyledons</taxon>
        <taxon>Gunneridae</taxon>
        <taxon>Pentapetalae</taxon>
        <taxon>asterids</taxon>
        <taxon>campanulids</taxon>
        <taxon>Asterales</taxon>
        <taxon>Asteraceae</taxon>
        <taxon>Asteroideae</taxon>
        <taxon>Heliantheae alliance</taxon>
        <taxon>Heliantheae</taxon>
        <taxon>Helianthus</taxon>
    </lineage>
</organism>
<name>A0A9K3N3E9_HELAN</name>
<dbReference type="EMBL" id="MNCJ02000325">
    <property type="protein sequence ID" value="KAF5785704.1"/>
    <property type="molecule type" value="Genomic_DNA"/>
</dbReference>